<keyword evidence="2" id="KW-0805">Transcription regulation</keyword>
<dbReference type="AlphaFoldDB" id="A0AAD2A2A1"/>
<protein>
    <submittedName>
        <fullName evidence="4">Uncharacterized protein</fullName>
    </submittedName>
</protein>
<keyword evidence="2" id="KW-0804">Transcription</keyword>
<dbReference type="InterPro" id="IPR038538">
    <property type="entry name" value="MTERF_sf"/>
</dbReference>
<name>A0AAD2A2A1_9LAMI</name>
<evidence type="ECO:0000256" key="1">
    <source>
        <dbReference type="ARBA" id="ARBA00007692"/>
    </source>
</evidence>
<dbReference type="Proteomes" id="UP000834106">
    <property type="component" value="Chromosome 17"/>
</dbReference>
<sequence length="110" mass="12808">MYSLAYQDPILLVSIVEKMLIPKLNYLVSLGFSKDDVVEIKPKFEYFDKKKMMGSLDEHKEFPHYFAFSVEMRIKPRRMKVVQCGIVVSLSLTLKSIEDEFRELIRQGGG</sequence>
<reference evidence="4" key="1">
    <citation type="submission" date="2023-05" db="EMBL/GenBank/DDBJ databases">
        <authorList>
            <person name="Huff M."/>
        </authorList>
    </citation>
    <scope>NUCLEOTIDE SEQUENCE</scope>
</reference>
<comment type="similarity">
    <text evidence="1">Belongs to the mTERF family.</text>
</comment>
<dbReference type="Pfam" id="PF02536">
    <property type="entry name" value="mTERF"/>
    <property type="match status" value="1"/>
</dbReference>
<evidence type="ECO:0000313" key="5">
    <source>
        <dbReference type="Proteomes" id="UP000834106"/>
    </source>
</evidence>
<keyword evidence="3" id="KW-0809">Transit peptide</keyword>
<accession>A0AAD2A2A1</accession>
<evidence type="ECO:0000313" key="4">
    <source>
        <dbReference type="EMBL" id="CAI9780284.1"/>
    </source>
</evidence>
<keyword evidence="2" id="KW-0806">Transcription termination</keyword>
<evidence type="ECO:0000256" key="3">
    <source>
        <dbReference type="ARBA" id="ARBA00022946"/>
    </source>
</evidence>
<evidence type="ECO:0000256" key="2">
    <source>
        <dbReference type="ARBA" id="ARBA00022472"/>
    </source>
</evidence>
<dbReference type="GO" id="GO:0003676">
    <property type="term" value="F:nucleic acid binding"/>
    <property type="evidence" value="ECO:0007669"/>
    <property type="project" value="InterPro"/>
</dbReference>
<proteinExistence type="inferred from homology"/>
<dbReference type="Gene3D" id="1.25.70.10">
    <property type="entry name" value="Transcription termination factor 3, mitochondrial"/>
    <property type="match status" value="1"/>
</dbReference>
<dbReference type="GO" id="GO:0006353">
    <property type="term" value="P:DNA-templated transcription termination"/>
    <property type="evidence" value="ECO:0007669"/>
    <property type="project" value="UniProtKB-KW"/>
</dbReference>
<dbReference type="InterPro" id="IPR003690">
    <property type="entry name" value="MTERF"/>
</dbReference>
<organism evidence="4 5">
    <name type="scientific">Fraxinus pennsylvanica</name>
    <dbReference type="NCBI Taxonomy" id="56036"/>
    <lineage>
        <taxon>Eukaryota</taxon>
        <taxon>Viridiplantae</taxon>
        <taxon>Streptophyta</taxon>
        <taxon>Embryophyta</taxon>
        <taxon>Tracheophyta</taxon>
        <taxon>Spermatophyta</taxon>
        <taxon>Magnoliopsida</taxon>
        <taxon>eudicotyledons</taxon>
        <taxon>Gunneridae</taxon>
        <taxon>Pentapetalae</taxon>
        <taxon>asterids</taxon>
        <taxon>lamiids</taxon>
        <taxon>Lamiales</taxon>
        <taxon>Oleaceae</taxon>
        <taxon>Oleeae</taxon>
        <taxon>Fraxinus</taxon>
    </lineage>
</organism>
<keyword evidence="5" id="KW-1185">Reference proteome</keyword>
<gene>
    <name evidence="4" type="ORF">FPE_LOCUS27714</name>
</gene>
<dbReference type="EMBL" id="OU503052">
    <property type="protein sequence ID" value="CAI9780284.1"/>
    <property type="molecule type" value="Genomic_DNA"/>
</dbReference>